<proteinExistence type="predicted"/>
<evidence type="ECO:0000256" key="1">
    <source>
        <dbReference type="SAM" id="SignalP"/>
    </source>
</evidence>
<feature type="signal peptide" evidence="1">
    <location>
        <begin position="1"/>
        <end position="31"/>
    </location>
</feature>
<keyword evidence="3" id="KW-1185">Reference proteome</keyword>
<dbReference type="Proteomes" id="UP000030764">
    <property type="component" value="Unassembled WGS sequence"/>
</dbReference>
<feature type="chain" id="PRO_5001795228" description="Secreted protein" evidence="1">
    <location>
        <begin position="32"/>
        <end position="105"/>
    </location>
</feature>
<dbReference type="AlphaFoldDB" id="A0A085MDS9"/>
<reference evidence="2 3" key="1">
    <citation type="journal article" date="2014" name="Nat. Genet.">
        <title>Genome and transcriptome of the porcine whipworm Trichuris suis.</title>
        <authorList>
            <person name="Jex A.R."/>
            <person name="Nejsum P."/>
            <person name="Schwarz E.M."/>
            <person name="Hu L."/>
            <person name="Young N.D."/>
            <person name="Hall R.S."/>
            <person name="Korhonen P.K."/>
            <person name="Liao S."/>
            <person name="Thamsborg S."/>
            <person name="Xia J."/>
            <person name="Xu P."/>
            <person name="Wang S."/>
            <person name="Scheerlinck J.P."/>
            <person name="Hofmann A."/>
            <person name="Sternberg P.W."/>
            <person name="Wang J."/>
            <person name="Gasser R.B."/>
        </authorList>
    </citation>
    <scope>NUCLEOTIDE SEQUENCE [LARGE SCALE GENOMIC DNA]</scope>
    <source>
        <strain evidence="2">DCEP-RM93M</strain>
    </source>
</reference>
<dbReference type="EMBL" id="KL363200">
    <property type="protein sequence ID" value="KFD55375.1"/>
    <property type="molecule type" value="Genomic_DNA"/>
</dbReference>
<keyword evidence="1" id="KW-0732">Signal</keyword>
<protein>
    <recommendedName>
        <fullName evidence="4">Secreted protein</fullName>
    </recommendedName>
</protein>
<accession>A0A085MDS9</accession>
<evidence type="ECO:0000313" key="3">
    <source>
        <dbReference type="Proteomes" id="UP000030764"/>
    </source>
</evidence>
<organism evidence="2 3">
    <name type="scientific">Trichuris suis</name>
    <name type="common">pig whipworm</name>
    <dbReference type="NCBI Taxonomy" id="68888"/>
    <lineage>
        <taxon>Eukaryota</taxon>
        <taxon>Metazoa</taxon>
        <taxon>Ecdysozoa</taxon>
        <taxon>Nematoda</taxon>
        <taxon>Enoplea</taxon>
        <taxon>Dorylaimia</taxon>
        <taxon>Trichinellida</taxon>
        <taxon>Trichuridae</taxon>
        <taxon>Trichuris</taxon>
    </lineage>
</organism>
<evidence type="ECO:0000313" key="2">
    <source>
        <dbReference type="EMBL" id="KFD55375.1"/>
    </source>
</evidence>
<name>A0A085MDS9_9BILA</name>
<evidence type="ECO:0008006" key="4">
    <source>
        <dbReference type="Google" id="ProtNLM"/>
    </source>
</evidence>
<sequence length="105" mass="11777">MKHGMGMPIKPGWIDHLSLLLMALPFPPVEAKQFGGIVQSRKLRNSSLQLTGALQVVSSMRAFNTPRPNVTLTNDHFFANAHARSSTIMHCKLISKEYRPYPFLS</sequence>
<gene>
    <name evidence="2" type="ORF">M513_03715</name>
</gene>